<dbReference type="PANTHER" id="PTHR45790:SF3">
    <property type="entry name" value="S-ADENOSYL-L-METHIONINE-DEPENDENT UROPORPHYRINOGEN III METHYLTRANSFERASE, CHLOROPLASTIC"/>
    <property type="match status" value="1"/>
</dbReference>
<dbReference type="PANTHER" id="PTHR45790">
    <property type="entry name" value="SIROHEME SYNTHASE-RELATED"/>
    <property type="match status" value="1"/>
</dbReference>
<feature type="region of interest" description="Disordered" evidence="6">
    <location>
        <begin position="1"/>
        <end position="23"/>
    </location>
</feature>
<proteinExistence type="predicted"/>
<dbReference type="Pfam" id="PF00590">
    <property type="entry name" value="TP_methylase"/>
    <property type="match status" value="1"/>
</dbReference>
<dbReference type="InterPro" id="IPR000878">
    <property type="entry name" value="4pyrrol_Mease"/>
</dbReference>
<dbReference type="GO" id="GO:0004851">
    <property type="term" value="F:uroporphyrin-III C-methyltransferase activity"/>
    <property type="evidence" value="ECO:0007669"/>
    <property type="project" value="UniProtKB-EC"/>
</dbReference>
<name>A0A402AL37_9CHLR</name>
<feature type="domain" description="Tetrapyrrole methylase" evidence="7">
    <location>
        <begin position="32"/>
        <end position="125"/>
    </location>
</feature>
<dbReference type="EC" id="2.1.1.107" evidence="1"/>
<evidence type="ECO:0000259" key="7">
    <source>
        <dbReference type="Pfam" id="PF00590"/>
    </source>
</evidence>
<evidence type="ECO:0000313" key="9">
    <source>
        <dbReference type="Proteomes" id="UP000287188"/>
    </source>
</evidence>
<dbReference type="SUPFAM" id="SSF53790">
    <property type="entry name" value="Tetrapyrrole methylase"/>
    <property type="match status" value="1"/>
</dbReference>
<comment type="caution">
    <text evidence="8">The sequence shown here is derived from an EMBL/GenBank/DDBJ whole genome shotgun (WGS) entry which is preliminary data.</text>
</comment>
<keyword evidence="5" id="KW-0627">Porphyrin biosynthesis</keyword>
<keyword evidence="4" id="KW-0949">S-adenosyl-L-methionine</keyword>
<protein>
    <recommendedName>
        <fullName evidence="1">uroporphyrinogen-III C-methyltransferase</fullName>
        <ecNumber evidence="1">2.1.1.107</ecNumber>
    </recommendedName>
</protein>
<reference evidence="9" key="1">
    <citation type="submission" date="2018-12" db="EMBL/GenBank/DDBJ databases">
        <title>Tengunoibacter tsumagoiensis gen. nov., sp. nov., Dictyobacter kobayashii sp. nov., D. alpinus sp. nov., and D. joshuensis sp. nov. and description of Dictyobacteraceae fam. nov. within the order Ktedonobacterales isolated from Tengu-no-mugimeshi.</title>
        <authorList>
            <person name="Wang C.M."/>
            <person name="Zheng Y."/>
            <person name="Sakai Y."/>
            <person name="Toyoda A."/>
            <person name="Minakuchi Y."/>
            <person name="Abe K."/>
            <person name="Yokota A."/>
            <person name="Yabe S."/>
        </authorList>
    </citation>
    <scope>NUCLEOTIDE SEQUENCE [LARGE SCALE GENOMIC DNA]</scope>
    <source>
        <strain evidence="9">Uno11</strain>
    </source>
</reference>
<evidence type="ECO:0000256" key="4">
    <source>
        <dbReference type="ARBA" id="ARBA00022691"/>
    </source>
</evidence>
<dbReference type="Gene3D" id="3.40.1010.10">
    <property type="entry name" value="Cobalt-precorrin-4 Transmethylase, Domain 1"/>
    <property type="match status" value="1"/>
</dbReference>
<dbReference type="Proteomes" id="UP000287188">
    <property type="component" value="Unassembled WGS sequence"/>
</dbReference>
<dbReference type="InterPro" id="IPR050161">
    <property type="entry name" value="Siro_Cobalamin_biosynth"/>
</dbReference>
<gene>
    <name evidence="8" type="ORF">KDK_36520</name>
</gene>
<dbReference type="EMBL" id="BIFS01000001">
    <property type="protein sequence ID" value="GCE19852.1"/>
    <property type="molecule type" value="Genomic_DNA"/>
</dbReference>
<dbReference type="InterPro" id="IPR035996">
    <property type="entry name" value="4pyrrol_Methylase_sf"/>
</dbReference>
<sequence length="131" mass="14160">MSTPTDSAFQTHNTIPTEVNDDSAAAANPSGKVYLIGAGPGDPELMTVKGLRYLRSADVVLYDRLINPNLLKEARPDANLIYVGKGPGCHTMPQEQINTILVNQALQGLTVARLKGGIPLFLGVVVKRRWH</sequence>
<keyword evidence="2" id="KW-0489">Methyltransferase</keyword>
<accession>A0A402AL37</accession>
<evidence type="ECO:0000256" key="5">
    <source>
        <dbReference type="ARBA" id="ARBA00023244"/>
    </source>
</evidence>
<organism evidence="8 9">
    <name type="scientific">Dictyobacter kobayashii</name>
    <dbReference type="NCBI Taxonomy" id="2014872"/>
    <lineage>
        <taxon>Bacteria</taxon>
        <taxon>Bacillati</taxon>
        <taxon>Chloroflexota</taxon>
        <taxon>Ktedonobacteria</taxon>
        <taxon>Ktedonobacterales</taxon>
        <taxon>Dictyobacteraceae</taxon>
        <taxon>Dictyobacter</taxon>
    </lineage>
</organism>
<dbReference type="PROSITE" id="PS00839">
    <property type="entry name" value="SUMT_1"/>
    <property type="match status" value="1"/>
</dbReference>
<evidence type="ECO:0000256" key="1">
    <source>
        <dbReference type="ARBA" id="ARBA00012162"/>
    </source>
</evidence>
<keyword evidence="3" id="KW-0808">Transferase</keyword>
<dbReference type="FunFam" id="3.40.1010.10:FF:000001">
    <property type="entry name" value="Siroheme synthase"/>
    <property type="match status" value="1"/>
</dbReference>
<dbReference type="GO" id="GO:0019354">
    <property type="term" value="P:siroheme biosynthetic process"/>
    <property type="evidence" value="ECO:0007669"/>
    <property type="project" value="TreeGrafter"/>
</dbReference>
<keyword evidence="9" id="KW-1185">Reference proteome</keyword>
<evidence type="ECO:0000256" key="6">
    <source>
        <dbReference type="SAM" id="MobiDB-lite"/>
    </source>
</evidence>
<dbReference type="InterPro" id="IPR014777">
    <property type="entry name" value="4pyrrole_Mease_sub1"/>
</dbReference>
<dbReference type="AlphaFoldDB" id="A0A402AL37"/>
<evidence type="ECO:0000256" key="2">
    <source>
        <dbReference type="ARBA" id="ARBA00022603"/>
    </source>
</evidence>
<evidence type="ECO:0000256" key="3">
    <source>
        <dbReference type="ARBA" id="ARBA00022679"/>
    </source>
</evidence>
<dbReference type="GO" id="GO:0032259">
    <property type="term" value="P:methylation"/>
    <property type="evidence" value="ECO:0007669"/>
    <property type="project" value="UniProtKB-KW"/>
</dbReference>
<feature type="compositionally biased region" description="Polar residues" evidence="6">
    <location>
        <begin position="1"/>
        <end position="17"/>
    </location>
</feature>
<dbReference type="InterPro" id="IPR003043">
    <property type="entry name" value="Uropor_MeTrfase_CS"/>
</dbReference>
<evidence type="ECO:0000313" key="8">
    <source>
        <dbReference type="EMBL" id="GCE19852.1"/>
    </source>
</evidence>